<proteinExistence type="predicted"/>
<evidence type="ECO:0000256" key="1">
    <source>
        <dbReference type="SAM" id="Phobius"/>
    </source>
</evidence>
<keyword evidence="1" id="KW-1133">Transmembrane helix</keyword>
<comment type="caution">
    <text evidence="2">The sequence shown here is derived from an EMBL/GenBank/DDBJ whole genome shotgun (WGS) entry which is preliminary data.</text>
</comment>
<dbReference type="EMBL" id="PVTT01000002">
    <property type="protein sequence ID" value="PRY93671.1"/>
    <property type="molecule type" value="Genomic_DNA"/>
</dbReference>
<keyword evidence="3" id="KW-1185">Reference proteome</keyword>
<gene>
    <name evidence="2" type="ORF">BCF33_2552</name>
</gene>
<accession>A0A2T0X405</accession>
<protein>
    <submittedName>
        <fullName evidence="2">Uncharacterized protein</fullName>
    </submittedName>
</protein>
<reference evidence="2 3" key="1">
    <citation type="submission" date="2018-03" db="EMBL/GenBank/DDBJ databases">
        <title>Genomic Encyclopedia of Archaeal and Bacterial Type Strains, Phase II (KMG-II): from individual species to whole genera.</title>
        <authorList>
            <person name="Goeker M."/>
        </authorList>
    </citation>
    <scope>NUCLEOTIDE SEQUENCE [LARGE SCALE GENOMIC DNA]</scope>
    <source>
        <strain evidence="2 3">DSM 29318</strain>
    </source>
</reference>
<dbReference type="AlphaFoldDB" id="A0A2T0X405"/>
<dbReference type="Proteomes" id="UP000238801">
    <property type="component" value="Unassembled WGS sequence"/>
</dbReference>
<keyword evidence="1" id="KW-0472">Membrane</keyword>
<dbReference type="RefSeq" id="WP_158259422.1">
    <property type="nucleotide sequence ID" value="NZ_PVTT01000002.1"/>
</dbReference>
<organism evidence="2 3">
    <name type="scientific">Hasllibacter halocynthiae</name>
    <dbReference type="NCBI Taxonomy" id="595589"/>
    <lineage>
        <taxon>Bacteria</taxon>
        <taxon>Pseudomonadati</taxon>
        <taxon>Pseudomonadota</taxon>
        <taxon>Alphaproteobacteria</taxon>
        <taxon>Rhodobacterales</taxon>
        <taxon>Roseobacteraceae</taxon>
        <taxon>Hasllibacter</taxon>
    </lineage>
</organism>
<keyword evidence="1" id="KW-0812">Transmembrane</keyword>
<name>A0A2T0X405_9RHOB</name>
<evidence type="ECO:0000313" key="3">
    <source>
        <dbReference type="Proteomes" id="UP000238801"/>
    </source>
</evidence>
<evidence type="ECO:0000313" key="2">
    <source>
        <dbReference type="EMBL" id="PRY93671.1"/>
    </source>
</evidence>
<sequence>MGDRGIDRTCHLAVDLALSVLWVAGLLPATLAAALAGEWALRILLG</sequence>
<feature type="transmembrane region" description="Helical" evidence="1">
    <location>
        <begin position="12"/>
        <end position="36"/>
    </location>
</feature>